<proteinExistence type="predicted"/>
<keyword evidence="6 8" id="KW-1133">Transmembrane helix</keyword>
<keyword evidence="5 8" id="KW-0812">Transmembrane</keyword>
<evidence type="ECO:0000313" key="10">
    <source>
        <dbReference type="EMBL" id="CAB4338755.1"/>
    </source>
</evidence>
<evidence type="ECO:0000256" key="5">
    <source>
        <dbReference type="ARBA" id="ARBA00022692"/>
    </source>
</evidence>
<dbReference type="EMBL" id="CAFBRY010000059">
    <property type="protein sequence ID" value="CAB5153723.1"/>
    <property type="molecule type" value="Genomic_DNA"/>
</dbReference>
<evidence type="ECO:0000256" key="2">
    <source>
        <dbReference type="ARBA" id="ARBA00022448"/>
    </source>
</evidence>
<dbReference type="AlphaFoldDB" id="A0A6J5Z7Y5"/>
<dbReference type="InterPro" id="IPR000515">
    <property type="entry name" value="MetI-like"/>
</dbReference>
<evidence type="ECO:0000313" key="12">
    <source>
        <dbReference type="EMBL" id="CAB4826925.1"/>
    </source>
</evidence>
<feature type="transmembrane region" description="Helical" evidence="8">
    <location>
        <begin position="230"/>
        <end position="249"/>
    </location>
</feature>
<dbReference type="Pfam" id="PF00528">
    <property type="entry name" value="BPD_transp_1"/>
    <property type="match status" value="1"/>
</dbReference>
<dbReference type="GO" id="GO:0005886">
    <property type="term" value="C:plasma membrane"/>
    <property type="evidence" value="ECO:0007669"/>
    <property type="project" value="UniProtKB-SubCell"/>
</dbReference>
<protein>
    <submittedName>
        <fullName evidence="10">Unannotated protein</fullName>
    </submittedName>
</protein>
<feature type="transmembrane region" description="Helical" evidence="8">
    <location>
        <begin position="101"/>
        <end position="121"/>
    </location>
</feature>
<dbReference type="CDD" id="cd06261">
    <property type="entry name" value="TM_PBP2"/>
    <property type="match status" value="1"/>
</dbReference>
<keyword evidence="3" id="KW-1003">Cell membrane</keyword>
<evidence type="ECO:0000313" key="13">
    <source>
        <dbReference type="EMBL" id="CAB5153723.1"/>
    </source>
</evidence>
<keyword evidence="4" id="KW-0997">Cell inner membrane</keyword>
<dbReference type="GO" id="GO:0055085">
    <property type="term" value="P:transmembrane transport"/>
    <property type="evidence" value="ECO:0007669"/>
    <property type="project" value="InterPro"/>
</dbReference>
<comment type="subcellular location">
    <subcellularLocation>
        <location evidence="1">Cell inner membrane</location>
        <topology evidence="1">Multi-pass membrane protein</topology>
    </subcellularLocation>
</comment>
<feature type="transmembrane region" description="Helical" evidence="8">
    <location>
        <begin position="12"/>
        <end position="30"/>
    </location>
</feature>
<keyword evidence="2" id="KW-0813">Transport</keyword>
<dbReference type="EMBL" id="CAEZYO010000036">
    <property type="protein sequence ID" value="CAB4734734.1"/>
    <property type="molecule type" value="Genomic_DNA"/>
</dbReference>
<evidence type="ECO:0000256" key="6">
    <source>
        <dbReference type="ARBA" id="ARBA00022989"/>
    </source>
</evidence>
<keyword evidence="7 8" id="KW-0472">Membrane</keyword>
<name>A0A6J5Z7Y5_9ZZZZ</name>
<evidence type="ECO:0000313" key="11">
    <source>
        <dbReference type="EMBL" id="CAB4734734.1"/>
    </source>
</evidence>
<dbReference type="PANTHER" id="PTHR43357">
    <property type="entry name" value="INNER MEMBRANE ABC TRANSPORTER PERMEASE PROTEIN YDCV"/>
    <property type="match status" value="1"/>
</dbReference>
<feature type="transmembrane region" description="Helical" evidence="8">
    <location>
        <begin position="66"/>
        <end position="89"/>
    </location>
</feature>
<evidence type="ECO:0000259" key="9">
    <source>
        <dbReference type="PROSITE" id="PS50928"/>
    </source>
</evidence>
<dbReference type="SUPFAM" id="SSF161098">
    <property type="entry name" value="MetI-like"/>
    <property type="match status" value="1"/>
</dbReference>
<accession>A0A6J5Z7Y5</accession>
<dbReference type="EMBL" id="CAFABC010000027">
    <property type="protein sequence ID" value="CAB4826925.1"/>
    <property type="molecule type" value="Genomic_DNA"/>
</dbReference>
<evidence type="ECO:0000256" key="7">
    <source>
        <dbReference type="ARBA" id="ARBA00023136"/>
    </source>
</evidence>
<dbReference type="Gene3D" id="1.10.3720.10">
    <property type="entry name" value="MetI-like"/>
    <property type="match status" value="1"/>
</dbReference>
<evidence type="ECO:0000256" key="1">
    <source>
        <dbReference type="ARBA" id="ARBA00004429"/>
    </source>
</evidence>
<sequence length="264" mass="29057">MKKPWGVRIWRWSIISVVGAYLMVPLYAMFDFSTKPFGFQDKGRTFRAWQIIPSQPDLMIAIGKSLVTAGIVMSLILFLIVPTAIWVHLKLPLLRRPFELLCLLPLAIPAIVIVVGIAPLYRWISIHLTESPITLSAVYSMLILPYTYRSLSAALDAVDIHTLAEAARTLGADTSRVIFGIIMPTIKTGIVNGSFIAIALVMGEFTISNILNYKTFQVVIAQIGRTNGNVAVAVSLASILFVLVLLLAIPTKKRQGKVLDVDLV</sequence>
<dbReference type="EMBL" id="CAESAH010000019">
    <property type="protein sequence ID" value="CAB4338755.1"/>
    <property type="molecule type" value="Genomic_DNA"/>
</dbReference>
<evidence type="ECO:0000256" key="3">
    <source>
        <dbReference type="ARBA" id="ARBA00022475"/>
    </source>
</evidence>
<organism evidence="10">
    <name type="scientific">freshwater metagenome</name>
    <dbReference type="NCBI Taxonomy" id="449393"/>
    <lineage>
        <taxon>unclassified sequences</taxon>
        <taxon>metagenomes</taxon>
        <taxon>ecological metagenomes</taxon>
    </lineage>
</organism>
<dbReference type="InterPro" id="IPR035906">
    <property type="entry name" value="MetI-like_sf"/>
</dbReference>
<evidence type="ECO:0000256" key="4">
    <source>
        <dbReference type="ARBA" id="ARBA00022519"/>
    </source>
</evidence>
<feature type="domain" description="ABC transmembrane type-1" evidence="9">
    <location>
        <begin position="62"/>
        <end position="249"/>
    </location>
</feature>
<feature type="transmembrane region" description="Helical" evidence="8">
    <location>
        <begin position="190"/>
        <end position="210"/>
    </location>
</feature>
<dbReference type="PROSITE" id="PS50928">
    <property type="entry name" value="ABC_TM1"/>
    <property type="match status" value="1"/>
</dbReference>
<reference evidence="10" key="1">
    <citation type="submission" date="2020-05" db="EMBL/GenBank/DDBJ databases">
        <authorList>
            <person name="Chiriac C."/>
            <person name="Salcher M."/>
            <person name="Ghai R."/>
            <person name="Kavagutti S V."/>
        </authorList>
    </citation>
    <scope>NUCLEOTIDE SEQUENCE</scope>
</reference>
<gene>
    <name evidence="11" type="ORF">UFOPK2731_01092</name>
    <name evidence="12" type="ORF">UFOPK3161_00974</name>
    <name evidence="10" type="ORF">UFOPK3962_00794</name>
    <name evidence="13" type="ORF">UFOPK4427_01265</name>
</gene>
<evidence type="ECO:0000256" key="8">
    <source>
        <dbReference type="SAM" id="Phobius"/>
    </source>
</evidence>
<dbReference type="PANTHER" id="PTHR43357:SF4">
    <property type="entry name" value="INNER MEMBRANE ABC TRANSPORTER PERMEASE PROTEIN YDCV"/>
    <property type="match status" value="1"/>
</dbReference>